<dbReference type="PANTHER" id="PTHR23020">
    <property type="entry name" value="UNCHARACTERIZED NUCLEAR HORMONE RECEPTOR-RELATED"/>
    <property type="match status" value="1"/>
</dbReference>
<comment type="caution">
    <text evidence="2">The sequence shown here is derived from an EMBL/GenBank/DDBJ whole genome shotgun (WGS) entry which is preliminary data.</text>
</comment>
<gene>
    <name evidence="2" type="ORF">PFISCL1PPCAC_14504</name>
</gene>
<dbReference type="PANTHER" id="PTHR23020:SF8">
    <property type="entry name" value="CHK KINASE-LIKE DOMAIN-CONTAINING PROTEIN"/>
    <property type="match status" value="1"/>
</dbReference>
<dbReference type="SMART" id="SM00587">
    <property type="entry name" value="CHK"/>
    <property type="match status" value="1"/>
</dbReference>
<protein>
    <recommendedName>
        <fullName evidence="1">CHK kinase-like domain-containing protein</fullName>
    </recommendedName>
</protein>
<dbReference type="Proteomes" id="UP001432322">
    <property type="component" value="Unassembled WGS sequence"/>
</dbReference>
<dbReference type="InterPro" id="IPR015897">
    <property type="entry name" value="CHK_kinase-like"/>
</dbReference>
<dbReference type="InterPro" id="IPR012877">
    <property type="entry name" value="Dhs-27"/>
</dbReference>
<dbReference type="InterPro" id="IPR011009">
    <property type="entry name" value="Kinase-like_dom_sf"/>
</dbReference>
<accession>A0AAV5VWW3</accession>
<dbReference type="AlphaFoldDB" id="A0AAV5VWW3"/>
<name>A0AAV5VWW3_9BILA</name>
<sequence length="422" mass="47472">TIMSICQASEGILQTHVKWEEFEENLTKALNTTARFGPNKSVIDIGEGNGYASRCGLIQCDWEGEGAEKLPKRVVLKMGSCMALVALSQSTGEARIFKGATPEVWKMIEHNIKEAHNIECDTYDFVEQFGEGKHAIPKRYYARHFTDENVLTGQICMEFVENGRMMNFGEKYNIDQLKQIARALGKLQADSMKYEIVSEALKTKDVFGDFARDTTLEKFCSMYTSLRIVDASLTDAIDAMEALLPEYYGSTVPSTLHKQLGFAPVIVNGDMRTENILVDNDSGDIRALIDWQSTHLGIGVEDLLRISFFAQSADDRRASSDVLIEELYTAFISNLGSLPVPYSLEQLKEFYDILFPHCALFFATALKIVMPGMKPEEEDGEEKKRKYEVVVDKASGVLEDIVTYHKKNNKSKHSVNWKYPAA</sequence>
<feature type="domain" description="CHK kinase-like" evidence="1">
    <location>
        <begin position="154"/>
        <end position="337"/>
    </location>
</feature>
<dbReference type="SUPFAM" id="SSF56112">
    <property type="entry name" value="Protein kinase-like (PK-like)"/>
    <property type="match status" value="1"/>
</dbReference>
<feature type="non-terminal residue" evidence="2">
    <location>
        <position position="1"/>
    </location>
</feature>
<evidence type="ECO:0000259" key="1">
    <source>
        <dbReference type="SMART" id="SM00587"/>
    </source>
</evidence>
<dbReference type="Gene3D" id="3.90.1200.10">
    <property type="match status" value="1"/>
</dbReference>
<evidence type="ECO:0000313" key="3">
    <source>
        <dbReference type="Proteomes" id="UP001432322"/>
    </source>
</evidence>
<evidence type="ECO:0000313" key="2">
    <source>
        <dbReference type="EMBL" id="GMT23207.1"/>
    </source>
</evidence>
<reference evidence="2" key="1">
    <citation type="submission" date="2023-10" db="EMBL/GenBank/DDBJ databases">
        <title>Genome assembly of Pristionchus species.</title>
        <authorList>
            <person name="Yoshida K."/>
            <person name="Sommer R.J."/>
        </authorList>
    </citation>
    <scope>NUCLEOTIDE SEQUENCE</scope>
    <source>
        <strain evidence="2">RS5133</strain>
    </source>
</reference>
<dbReference type="InterPro" id="IPR052961">
    <property type="entry name" value="Oxido-Kinase-like_Enzymes"/>
</dbReference>
<dbReference type="EMBL" id="BTSY01000004">
    <property type="protein sequence ID" value="GMT23207.1"/>
    <property type="molecule type" value="Genomic_DNA"/>
</dbReference>
<organism evidence="2 3">
    <name type="scientific">Pristionchus fissidentatus</name>
    <dbReference type="NCBI Taxonomy" id="1538716"/>
    <lineage>
        <taxon>Eukaryota</taxon>
        <taxon>Metazoa</taxon>
        <taxon>Ecdysozoa</taxon>
        <taxon>Nematoda</taxon>
        <taxon>Chromadorea</taxon>
        <taxon>Rhabditida</taxon>
        <taxon>Rhabditina</taxon>
        <taxon>Diplogasteromorpha</taxon>
        <taxon>Diplogasteroidea</taxon>
        <taxon>Neodiplogasteridae</taxon>
        <taxon>Pristionchus</taxon>
    </lineage>
</organism>
<proteinExistence type="predicted"/>
<dbReference type="Pfam" id="PF07914">
    <property type="entry name" value="DUF1679"/>
    <property type="match status" value="1"/>
</dbReference>
<keyword evidence="3" id="KW-1185">Reference proteome</keyword>